<feature type="region of interest" description="Disordered" evidence="1">
    <location>
        <begin position="1129"/>
        <end position="1148"/>
    </location>
</feature>
<feature type="region of interest" description="Disordered" evidence="1">
    <location>
        <begin position="1036"/>
        <end position="1102"/>
    </location>
</feature>
<evidence type="ECO:0000313" key="3">
    <source>
        <dbReference type="RefSeq" id="XP_019518815.1"/>
    </source>
</evidence>
<accession>A0A8B7T2Q2</accession>
<dbReference type="Proteomes" id="UP000694851">
    <property type="component" value="Unplaced"/>
</dbReference>
<feature type="region of interest" description="Disordered" evidence="1">
    <location>
        <begin position="470"/>
        <end position="504"/>
    </location>
</feature>
<dbReference type="CTD" id="138724"/>
<feature type="region of interest" description="Disordered" evidence="1">
    <location>
        <begin position="874"/>
        <end position="903"/>
    </location>
</feature>
<gene>
    <name evidence="3" type="primary">CUNH9orf131</name>
</gene>
<organism evidence="2 3">
    <name type="scientific">Hipposideros armiger</name>
    <name type="common">Great Himalayan leaf-nosed bat</name>
    <dbReference type="NCBI Taxonomy" id="186990"/>
    <lineage>
        <taxon>Eukaryota</taxon>
        <taxon>Metazoa</taxon>
        <taxon>Chordata</taxon>
        <taxon>Craniata</taxon>
        <taxon>Vertebrata</taxon>
        <taxon>Euteleostomi</taxon>
        <taxon>Mammalia</taxon>
        <taxon>Eutheria</taxon>
        <taxon>Laurasiatheria</taxon>
        <taxon>Chiroptera</taxon>
        <taxon>Yinpterochiroptera</taxon>
        <taxon>Rhinolophoidea</taxon>
        <taxon>Hipposideridae</taxon>
        <taxon>Hipposideros</taxon>
    </lineage>
</organism>
<feature type="compositionally biased region" description="Acidic residues" evidence="1">
    <location>
        <begin position="99"/>
        <end position="115"/>
    </location>
</feature>
<feature type="region of interest" description="Disordered" evidence="1">
    <location>
        <begin position="776"/>
        <end position="801"/>
    </location>
</feature>
<proteinExistence type="predicted"/>
<feature type="region of interest" description="Disordered" evidence="1">
    <location>
        <begin position="631"/>
        <end position="657"/>
    </location>
</feature>
<protein>
    <submittedName>
        <fullName evidence="3">Uncharacterized protein C9orf131 homolog</fullName>
    </submittedName>
</protein>
<evidence type="ECO:0000256" key="1">
    <source>
        <dbReference type="SAM" id="MobiDB-lite"/>
    </source>
</evidence>
<evidence type="ECO:0000313" key="2">
    <source>
        <dbReference type="Proteomes" id="UP000694851"/>
    </source>
</evidence>
<feature type="compositionally biased region" description="Polar residues" evidence="1">
    <location>
        <begin position="930"/>
        <end position="964"/>
    </location>
</feature>
<dbReference type="GeneID" id="109393740"/>
<reference evidence="3" key="1">
    <citation type="submission" date="2025-08" db="UniProtKB">
        <authorList>
            <consortium name="RefSeq"/>
        </authorList>
    </citation>
    <scope>IDENTIFICATION</scope>
    <source>
        <tissue evidence="3">Muscle</tissue>
    </source>
</reference>
<keyword evidence="2" id="KW-1185">Reference proteome</keyword>
<feature type="compositionally biased region" description="Basic and acidic residues" evidence="1">
    <location>
        <begin position="1133"/>
        <end position="1144"/>
    </location>
</feature>
<dbReference type="AlphaFoldDB" id="A0A8B7T2Q2"/>
<name>A0A8B7T2Q2_HIPAR</name>
<dbReference type="RefSeq" id="XP_019518815.1">
    <property type="nucleotide sequence ID" value="XM_019663270.1"/>
</dbReference>
<dbReference type="OrthoDB" id="9451032at2759"/>
<dbReference type="PANTHER" id="PTHR21777">
    <property type="entry name" value="RCG55159-LIKE"/>
    <property type="match status" value="1"/>
</dbReference>
<feature type="compositionally biased region" description="Basic and acidic residues" evidence="1">
    <location>
        <begin position="1077"/>
        <end position="1088"/>
    </location>
</feature>
<feature type="region of interest" description="Disordered" evidence="1">
    <location>
        <begin position="96"/>
        <end position="117"/>
    </location>
</feature>
<dbReference type="KEGG" id="hai:109393740"/>
<sequence>MEWLLEGILGAMGDKGFLWGQLTHALACRYCGSSCLQSTGNLVTLFLFMVWQIRRWWQLGSWRQLLPWYSWDMMQGKGLPLLYRVAFLDRLWKQKSEGEEKEEEEEEKEEEEETYLDPCSLPKEAPIREQATIAPSQPFCSSKSLHKAVGTPELVLMQTPSPSRSFPTFQILTNLPVKHKTASGSHVHERKGQLFWGLPSLHSESLEAIILSSGGASPLKLPVVPSICFNKLAFLYRSNLLLPQYCSPTQLPTHEVHTMEDLQEIAPDPQQLPPRSSPSVPSLLLHLVSFPMDHKRVLCGAEAHIQWLTQQKEVPWVSADQALHPDPKLQRPFSKVWWGEPRDPDLQQHIPGSLSASLLHPSSLLGVLTRSEAPWRTMGQNEDPKALEPATPVPSPTLASLPLLQGISCIGGLSGSKDLWETTRQRENRQISGPPILVPCQSVAPMTEPQKTSPLGVPPGCETQWKTIGHKESPQASEPPMPAPCQLPDSLSEPQKVSPEGRPSVPKHFWGTMGHGENPQTSGSPIPVPCTPPDSLPELWGGRENSGNPAAFEPPALDLNQGLYGTSSACVPSRSVTLWKSMQSRDNLWVSADPVSSSSLSSASLLESLQMGPQGVLSESKALWEESMGQKENLWTSKSPAPAHSRSLPPILDPHRINPVGELTKSEAAWKDIEHSRNSWASKPPSLALSPHLGIILEPLRVSPVGILSDSEASCGDIQRTKNSWAFEFPAHSLPQDPHETSPLGVLSDSEPVAGDMEQKEICCVPVSPFCGPSPSSNSMSKSHVSEPIGDESNCQPEGETVEQRENYWATELPAPTFSSLSAPLPEPHLDLEFVWRHVPQREVPQGSSPPSVDPLQPISWPPLLAEALKIEPSQPGLPKGELFPGAKAETPPSQREAVPEVPTHSEIHAWNWSRELELRLKKLQLSPTSRSLCPSQSFGSSPALSNTSPGTWRHSSCSPQQTHPPKLCPHSSSCHPPKVESTLTQPVQISHCCHSSAHSQPQGSGRAKQGSHRGERTKAKMVAQVSPQGPYVHMEADKNCPGLGELSNSEVPVSGNRQDKASALSSLKRQSLRKPKAGDHSGGDARLRSPTVTGKSHPVQAGKLVGAPARLSQRSQHRNQSCLHTALPQQLHSKDGGPQDKQGELGAGDILTPQQCQHCPWAHLEKHLSSPTSQAPLSKGLQRMLTKFLGIQGPLPTISSQQRKGW</sequence>
<dbReference type="PANTHER" id="PTHR21777:SF0">
    <property type="entry name" value="RCG55159-LIKE"/>
    <property type="match status" value="1"/>
</dbReference>
<dbReference type="InterPro" id="IPR026677">
    <property type="entry name" value="Spata31g1-like"/>
</dbReference>
<feature type="region of interest" description="Disordered" evidence="1">
    <location>
        <begin position="930"/>
        <end position="1024"/>
    </location>
</feature>